<dbReference type="AlphaFoldDB" id="A0A5N7A9S9"/>
<dbReference type="GeneID" id="43650690"/>
<keyword evidence="3" id="KW-1185">Reference proteome</keyword>
<dbReference type="OrthoDB" id="4503012at2759"/>
<accession>A0A5N7A9S9</accession>
<name>A0A5N7A9S9_9EURO</name>
<proteinExistence type="predicted"/>
<feature type="compositionally biased region" description="Basic and acidic residues" evidence="1">
    <location>
        <begin position="37"/>
        <end position="48"/>
    </location>
</feature>
<sequence length="139" mass="15909">MTPNHYLRLAFKLLRFGSLARSILIPIRDAKNVMTPRPKELYPPRDASDPEIDEQSFGTHNPVTVPEDQSAETPSAETSVAPRSLAEIEELTRSEDPAERELGETLQGYQMQLMLLELQYKRYKWMLEQERKASESSSS</sequence>
<reference evidence="2 3" key="1">
    <citation type="submission" date="2019-04" db="EMBL/GenBank/DDBJ databases">
        <title>Friends and foes A comparative genomics studyof 23 Aspergillus species from section Flavi.</title>
        <authorList>
            <consortium name="DOE Joint Genome Institute"/>
            <person name="Kjaerbolling I."/>
            <person name="Vesth T."/>
            <person name="Frisvad J.C."/>
            <person name="Nybo J.L."/>
            <person name="Theobald S."/>
            <person name="Kildgaard S."/>
            <person name="Isbrandt T."/>
            <person name="Kuo A."/>
            <person name="Sato A."/>
            <person name="Lyhne E.K."/>
            <person name="Kogle M.E."/>
            <person name="Wiebenga A."/>
            <person name="Kun R.S."/>
            <person name="Lubbers R.J."/>
            <person name="Makela M.R."/>
            <person name="Barry K."/>
            <person name="Chovatia M."/>
            <person name="Clum A."/>
            <person name="Daum C."/>
            <person name="Haridas S."/>
            <person name="He G."/>
            <person name="LaButti K."/>
            <person name="Lipzen A."/>
            <person name="Mondo S."/>
            <person name="Riley R."/>
            <person name="Salamov A."/>
            <person name="Simmons B.A."/>
            <person name="Magnuson J.K."/>
            <person name="Henrissat B."/>
            <person name="Mortensen U.H."/>
            <person name="Larsen T.O."/>
            <person name="Devries R.P."/>
            <person name="Grigoriev I.V."/>
            <person name="Machida M."/>
            <person name="Baker S.E."/>
            <person name="Andersen M.R."/>
        </authorList>
    </citation>
    <scope>NUCLEOTIDE SEQUENCE [LARGE SCALE GENOMIC DNA]</scope>
    <source>
        <strain evidence="2 3">CBS 763.97</strain>
    </source>
</reference>
<feature type="region of interest" description="Disordered" evidence="1">
    <location>
        <begin position="35"/>
        <end position="100"/>
    </location>
</feature>
<organism evidence="2 3">
    <name type="scientific">Aspergillus caelatus</name>
    <dbReference type="NCBI Taxonomy" id="61420"/>
    <lineage>
        <taxon>Eukaryota</taxon>
        <taxon>Fungi</taxon>
        <taxon>Dikarya</taxon>
        <taxon>Ascomycota</taxon>
        <taxon>Pezizomycotina</taxon>
        <taxon>Eurotiomycetes</taxon>
        <taxon>Eurotiomycetidae</taxon>
        <taxon>Eurotiales</taxon>
        <taxon>Aspergillaceae</taxon>
        <taxon>Aspergillus</taxon>
        <taxon>Aspergillus subgen. Circumdati</taxon>
    </lineage>
</organism>
<dbReference type="Proteomes" id="UP000326268">
    <property type="component" value="Unassembled WGS sequence"/>
</dbReference>
<evidence type="ECO:0000256" key="1">
    <source>
        <dbReference type="SAM" id="MobiDB-lite"/>
    </source>
</evidence>
<gene>
    <name evidence="2" type="ORF">BDV27DRAFT_125072</name>
</gene>
<dbReference type="EMBL" id="ML737610">
    <property type="protein sequence ID" value="KAE8366621.1"/>
    <property type="molecule type" value="Genomic_DNA"/>
</dbReference>
<evidence type="ECO:0000313" key="3">
    <source>
        <dbReference type="Proteomes" id="UP000326268"/>
    </source>
</evidence>
<dbReference type="RefSeq" id="XP_031929702.1">
    <property type="nucleotide sequence ID" value="XM_032066244.1"/>
</dbReference>
<protein>
    <submittedName>
        <fullName evidence="2">Uncharacterized protein</fullName>
    </submittedName>
</protein>
<feature type="compositionally biased region" description="Basic and acidic residues" evidence="1">
    <location>
        <begin position="90"/>
        <end position="100"/>
    </location>
</feature>
<evidence type="ECO:0000313" key="2">
    <source>
        <dbReference type="EMBL" id="KAE8366621.1"/>
    </source>
</evidence>